<organism evidence="4 5">
    <name type="scientific">Serinicoccus hydrothermalis</name>
    <dbReference type="NCBI Taxonomy" id="1758689"/>
    <lineage>
        <taxon>Bacteria</taxon>
        <taxon>Bacillati</taxon>
        <taxon>Actinomycetota</taxon>
        <taxon>Actinomycetes</taxon>
        <taxon>Micrococcales</taxon>
        <taxon>Ornithinimicrobiaceae</taxon>
        <taxon>Serinicoccus</taxon>
    </lineage>
</organism>
<protein>
    <recommendedName>
        <fullName evidence="3">DUF6458 domain-containing protein</fullName>
    </recommendedName>
</protein>
<reference evidence="4 5" key="1">
    <citation type="submission" date="2016-03" db="EMBL/GenBank/DDBJ databases">
        <title>Shallow-sea hydrothermal system.</title>
        <authorList>
            <person name="Tang K."/>
        </authorList>
    </citation>
    <scope>NUCLEOTIDE SEQUENCE [LARGE SCALE GENOMIC DNA]</scope>
    <source>
        <strain evidence="4 5">JLT9</strain>
    </source>
</reference>
<accession>A0A1B1NEK1</accession>
<keyword evidence="5" id="KW-1185">Reference proteome</keyword>
<dbReference type="Pfam" id="PF20059">
    <property type="entry name" value="DUF6458"/>
    <property type="match status" value="1"/>
</dbReference>
<keyword evidence="2" id="KW-1133">Transmembrane helix</keyword>
<feature type="domain" description="DUF6458" evidence="3">
    <location>
        <begin position="1"/>
        <end position="59"/>
    </location>
</feature>
<name>A0A1B1NEK1_9MICO</name>
<proteinExistence type="predicted"/>
<evidence type="ECO:0000313" key="5">
    <source>
        <dbReference type="Proteomes" id="UP000092482"/>
    </source>
</evidence>
<evidence type="ECO:0000256" key="2">
    <source>
        <dbReference type="SAM" id="Phobius"/>
    </source>
</evidence>
<dbReference type="Proteomes" id="UP000092482">
    <property type="component" value="Chromosome"/>
</dbReference>
<dbReference type="OrthoDB" id="4775046at2"/>
<dbReference type="STRING" id="1758689.SGUI_2464"/>
<evidence type="ECO:0000259" key="3">
    <source>
        <dbReference type="Pfam" id="PF20059"/>
    </source>
</evidence>
<evidence type="ECO:0000313" key="4">
    <source>
        <dbReference type="EMBL" id="ANS79860.1"/>
    </source>
</evidence>
<evidence type="ECO:0000256" key="1">
    <source>
        <dbReference type="SAM" id="MobiDB-lite"/>
    </source>
</evidence>
<keyword evidence="2" id="KW-0472">Membrane</keyword>
<dbReference type="KEGG" id="serj:SGUI_2464"/>
<sequence length="79" mass="8674">MGMGFGIFLLAAGAILTWAVGDQTSVIDLPTVGYILMAAGVLSILLGLVMNTQRNNTTHREIIERDSRGETRYRDRDGY</sequence>
<dbReference type="EMBL" id="CP014989">
    <property type="protein sequence ID" value="ANS79860.1"/>
    <property type="molecule type" value="Genomic_DNA"/>
</dbReference>
<dbReference type="InterPro" id="IPR045597">
    <property type="entry name" value="DUF6458"/>
</dbReference>
<keyword evidence="2" id="KW-0812">Transmembrane</keyword>
<feature type="region of interest" description="Disordered" evidence="1">
    <location>
        <begin position="60"/>
        <end position="79"/>
    </location>
</feature>
<gene>
    <name evidence="4" type="ORF">SGUI_2464</name>
</gene>
<feature type="transmembrane region" description="Helical" evidence="2">
    <location>
        <begin position="31"/>
        <end position="50"/>
    </location>
</feature>
<dbReference type="AlphaFoldDB" id="A0A1B1NEK1"/>